<keyword evidence="12" id="KW-1185">Reference proteome</keyword>
<proteinExistence type="inferred from homology"/>
<evidence type="ECO:0000313" key="12">
    <source>
        <dbReference type="Proteomes" id="UP000775547"/>
    </source>
</evidence>
<dbReference type="Pfam" id="PF04389">
    <property type="entry name" value="Peptidase_M28"/>
    <property type="match status" value="1"/>
</dbReference>
<evidence type="ECO:0000256" key="8">
    <source>
        <dbReference type="ARBA" id="ARBA00043962"/>
    </source>
</evidence>
<keyword evidence="4 9" id="KW-0479">Metal-binding</keyword>
<feature type="domain" description="Peptidase M28" evidence="10">
    <location>
        <begin position="167"/>
        <end position="268"/>
    </location>
</feature>
<evidence type="ECO:0000256" key="7">
    <source>
        <dbReference type="ARBA" id="ARBA00022833"/>
    </source>
</evidence>
<evidence type="ECO:0000256" key="4">
    <source>
        <dbReference type="ARBA" id="ARBA00022723"/>
    </source>
</evidence>
<evidence type="ECO:0000256" key="1">
    <source>
        <dbReference type="ARBA" id="ARBA00001947"/>
    </source>
</evidence>
<reference evidence="11" key="1">
    <citation type="submission" date="2020-07" db="EMBL/GenBank/DDBJ databases">
        <authorList>
            <person name="Nieuwenhuis M."/>
            <person name="Van De Peppel L.J.J."/>
        </authorList>
    </citation>
    <scope>NUCLEOTIDE SEQUENCE</scope>
    <source>
        <strain evidence="11">AP01</strain>
        <tissue evidence="11">Mycelium</tissue>
    </source>
</reference>
<dbReference type="Gene3D" id="3.40.630.10">
    <property type="entry name" value="Zn peptidases"/>
    <property type="match status" value="1"/>
</dbReference>
<sequence length="269" mass="28800">MKFSSAFLGLVFAALSVNAAISKAELKKNRAKGLRLLSLEDGAEPVWKTEDEKLEIIRSDHHFFDVTDIYEPNTPITTLSDSFSALATYPPPSHQTEVKAIFGNITLSNMQSHLNTLTAFNNRYYKSQTGADAADWIVKTVSAIAAAYPGTGATVKAFTNTWIQSSVIARIPGTTNGPVTIIGAHLDSINQSNPTSGRAPGADDDGSGTVNLIEAFRTLLAAGFRPTTPVEFHWYSGEEGGLLGSQAIAKSYKTAGTQVKAMLQLDMTA</sequence>
<name>A0A9P7G2L9_9AGAR</name>
<dbReference type="GO" id="GO:0006508">
    <property type="term" value="P:proteolysis"/>
    <property type="evidence" value="ECO:0007669"/>
    <property type="project" value="UniProtKB-KW"/>
</dbReference>
<dbReference type="EMBL" id="JABCKV010000147">
    <property type="protein sequence ID" value="KAG5642917.1"/>
    <property type="molecule type" value="Genomic_DNA"/>
</dbReference>
<dbReference type="GO" id="GO:0004177">
    <property type="term" value="F:aminopeptidase activity"/>
    <property type="evidence" value="ECO:0007669"/>
    <property type="project" value="UniProtKB-KW"/>
</dbReference>
<evidence type="ECO:0000256" key="5">
    <source>
        <dbReference type="ARBA" id="ARBA00022729"/>
    </source>
</evidence>
<reference evidence="11" key="2">
    <citation type="submission" date="2021-10" db="EMBL/GenBank/DDBJ databases">
        <title>Phylogenomics reveals ancestral predisposition of the termite-cultivated fungus Termitomyces towards a domesticated lifestyle.</title>
        <authorList>
            <person name="Auxier B."/>
            <person name="Grum-Grzhimaylo A."/>
            <person name="Cardenas M.E."/>
            <person name="Lodge J.D."/>
            <person name="Laessoe T."/>
            <person name="Pedersen O."/>
            <person name="Smith M.E."/>
            <person name="Kuyper T.W."/>
            <person name="Franco-Molano E.A."/>
            <person name="Baroni T.J."/>
            <person name="Aanen D.K."/>
        </authorList>
    </citation>
    <scope>NUCLEOTIDE SEQUENCE</scope>
    <source>
        <strain evidence="11">AP01</strain>
        <tissue evidence="11">Mycelium</tissue>
    </source>
</reference>
<evidence type="ECO:0000259" key="10">
    <source>
        <dbReference type="Pfam" id="PF04389"/>
    </source>
</evidence>
<dbReference type="InterPro" id="IPR045175">
    <property type="entry name" value="M28_fam"/>
</dbReference>
<evidence type="ECO:0000256" key="2">
    <source>
        <dbReference type="ARBA" id="ARBA00022438"/>
    </source>
</evidence>
<keyword evidence="6 9" id="KW-0378">Hydrolase</keyword>
<feature type="signal peptide" evidence="9">
    <location>
        <begin position="1"/>
        <end position="19"/>
    </location>
</feature>
<dbReference type="InterPro" id="IPR007484">
    <property type="entry name" value="Peptidase_M28"/>
</dbReference>
<comment type="cofactor">
    <cofactor evidence="1">
        <name>Zn(2+)</name>
        <dbReference type="ChEBI" id="CHEBI:29105"/>
    </cofactor>
</comment>
<dbReference type="GO" id="GO:0046872">
    <property type="term" value="F:metal ion binding"/>
    <property type="evidence" value="ECO:0007669"/>
    <property type="project" value="UniProtKB-KW"/>
</dbReference>
<keyword evidence="7 9" id="KW-0862">Zinc</keyword>
<evidence type="ECO:0000256" key="9">
    <source>
        <dbReference type="RuleBase" id="RU361240"/>
    </source>
</evidence>
<dbReference type="EC" id="3.4.-.-" evidence="9"/>
<accession>A0A9P7G2L9</accession>
<comment type="caution">
    <text evidence="11">The sequence shown here is derived from an EMBL/GenBank/DDBJ whole genome shotgun (WGS) entry which is preliminary data.</text>
</comment>
<evidence type="ECO:0000256" key="3">
    <source>
        <dbReference type="ARBA" id="ARBA00022670"/>
    </source>
</evidence>
<keyword evidence="5 9" id="KW-0732">Signal</keyword>
<protein>
    <recommendedName>
        <fullName evidence="9">Peptide hydrolase</fullName>
        <ecNumber evidence="9">3.4.-.-</ecNumber>
    </recommendedName>
</protein>
<dbReference type="GO" id="GO:0008235">
    <property type="term" value="F:metalloexopeptidase activity"/>
    <property type="evidence" value="ECO:0007669"/>
    <property type="project" value="InterPro"/>
</dbReference>
<dbReference type="PANTHER" id="PTHR12147">
    <property type="entry name" value="METALLOPEPTIDASE M28 FAMILY MEMBER"/>
    <property type="match status" value="1"/>
</dbReference>
<comment type="similarity">
    <text evidence="8">Belongs to the peptidase M28 family. M28E subfamily.</text>
</comment>
<keyword evidence="3 9" id="KW-0645">Protease</keyword>
<dbReference type="OrthoDB" id="2214at2759"/>
<feature type="chain" id="PRO_5040538324" description="Peptide hydrolase" evidence="9">
    <location>
        <begin position="20"/>
        <end position="269"/>
    </location>
</feature>
<dbReference type="SUPFAM" id="SSF53187">
    <property type="entry name" value="Zn-dependent exopeptidases"/>
    <property type="match status" value="1"/>
</dbReference>
<dbReference type="PANTHER" id="PTHR12147:SF56">
    <property type="entry name" value="AMINOPEPTIDASE YDR415C-RELATED"/>
    <property type="match status" value="1"/>
</dbReference>
<organism evidence="11 12">
    <name type="scientific">Asterophora parasitica</name>
    <dbReference type="NCBI Taxonomy" id="117018"/>
    <lineage>
        <taxon>Eukaryota</taxon>
        <taxon>Fungi</taxon>
        <taxon>Dikarya</taxon>
        <taxon>Basidiomycota</taxon>
        <taxon>Agaricomycotina</taxon>
        <taxon>Agaricomycetes</taxon>
        <taxon>Agaricomycetidae</taxon>
        <taxon>Agaricales</taxon>
        <taxon>Tricholomatineae</taxon>
        <taxon>Lyophyllaceae</taxon>
        <taxon>Asterophora</taxon>
    </lineage>
</organism>
<dbReference type="AlphaFoldDB" id="A0A9P7G2L9"/>
<dbReference type="Proteomes" id="UP000775547">
    <property type="component" value="Unassembled WGS sequence"/>
</dbReference>
<evidence type="ECO:0000256" key="6">
    <source>
        <dbReference type="ARBA" id="ARBA00022801"/>
    </source>
</evidence>
<keyword evidence="2" id="KW-0031">Aminopeptidase</keyword>
<evidence type="ECO:0000313" key="11">
    <source>
        <dbReference type="EMBL" id="KAG5642917.1"/>
    </source>
</evidence>
<gene>
    <name evidence="11" type="ORF">DXG03_001888</name>
</gene>